<name>A0ABR6VGH4_9FIRM</name>
<feature type="signal peptide" evidence="1">
    <location>
        <begin position="1"/>
        <end position="21"/>
    </location>
</feature>
<sequence>MKRMKKFLVSALAAASFFLLTGCGNETIMEEYSFGYTQLKSGNSEVYLMTPVQLGEMHQKDGTNFYGANDAHWIITAESRPASSTSVQAWAEEPTYMLAQTATLSDLQKTVTQTTVLDKPATEVEATFNLNVQGRTVKMAGRSLFFEDKDQVWDITYLYSDNDAVGKEVIDHVFGQIKNN</sequence>
<reference evidence="2 3" key="1">
    <citation type="submission" date="2020-08" db="EMBL/GenBank/DDBJ databases">
        <authorList>
            <person name="Liu C."/>
            <person name="Sun Q."/>
        </authorList>
    </citation>
    <scope>NUCLEOTIDE SEQUENCE [LARGE SCALE GENOMIC DNA]</scope>
    <source>
        <strain evidence="2 3">NSJ-59</strain>
    </source>
</reference>
<dbReference type="PROSITE" id="PS51257">
    <property type="entry name" value="PROKAR_LIPOPROTEIN"/>
    <property type="match status" value="1"/>
</dbReference>
<evidence type="ECO:0000313" key="2">
    <source>
        <dbReference type="EMBL" id="MBC3536168.1"/>
    </source>
</evidence>
<proteinExistence type="predicted"/>
<feature type="chain" id="PRO_5045086800" description="Lipoprotein" evidence="1">
    <location>
        <begin position="22"/>
        <end position="180"/>
    </location>
</feature>
<dbReference type="RefSeq" id="WP_186502326.1">
    <property type="nucleotide sequence ID" value="NZ_JACOGK010000005.1"/>
</dbReference>
<keyword evidence="3" id="KW-1185">Reference proteome</keyword>
<gene>
    <name evidence="2" type="ORF">H8J70_02695</name>
</gene>
<comment type="caution">
    <text evidence="2">The sequence shown here is derived from an EMBL/GenBank/DDBJ whole genome shotgun (WGS) entry which is preliminary data.</text>
</comment>
<dbReference type="EMBL" id="JACOGK010000005">
    <property type="protein sequence ID" value="MBC3536168.1"/>
    <property type="molecule type" value="Genomic_DNA"/>
</dbReference>
<protein>
    <recommendedName>
        <fullName evidence="4">Lipoprotein</fullName>
    </recommendedName>
</protein>
<organism evidence="2 3">
    <name type="scientific">Megasphaera hominis</name>
    <dbReference type="NCBI Taxonomy" id="159836"/>
    <lineage>
        <taxon>Bacteria</taxon>
        <taxon>Bacillati</taxon>
        <taxon>Bacillota</taxon>
        <taxon>Negativicutes</taxon>
        <taxon>Veillonellales</taxon>
        <taxon>Veillonellaceae</taxon>
        <taxon>Megasphaera</taxon>
    </lineage>
</organism>
<evidence type="ECO:0008006" key="4">
    <source>
        <dbReference type="Google" id="ProtNLM"/>
    </source>
</evidence>
<evidence type="ECO:0000256" key="1">
    <source>
        <dbReference type="SAM" id="SignalP"/>
    </source>
</evidence>
<accession>A0ABR6VGH4</accession>
<dbReference type="Proteomes" id="UP000606870">
    <property type="component" value="Unassembled WGS sequence"/>
</dbReference>
<keyword evidence="1" id="KW-0732">Signal</keyword>
<evidence type="ECO:0000313" key="3">
    <source>
        <dbReference type="Proteomes" id="UP000606870"/>
    </source>
</evidence>